<dbReference type="OMA" id="AAEYESY"/>
<feature type="compositionally biased region" description="Polar residues" evidence="1">
    <location>
        <begin position="31"/>
        <end position="54"/>
    </location>
</feature>
<dbReference type="OrthoDB" id="165405at2759"/>
<evidence type="ECO:0000256" key="1">
    <source>
        <dbReference type="SAM" id="MobiDB-lite"/>
    </source>
</evidence>
<protein>
    <submittedName>
        <fullName evidence="2">Anaphase-promoting complex, subunit CDC26</fullName>
    </submittedName>
</protein>
<dbReference type="EMBL" id="CCYD01000322">
    <property type="protein sequence ID" value="CEG38499.1"/>
    <property type="molecule type" value="Genomic_DNA"/>
</dbReference>
<feature type="compositionally biased region" description="Basic and acidic residues" evidence="1">
    <location>
        <begin position="55"/>
        <end position="64"/>
    </location>
</feature>
<feature type="compositionally biased region" description="Basic and acidic residues" evidence="1">
    <location>
        <begin position="72"/>
        <end position="81"/>
    </location>
</feature>
<dbReference type="Proteomes" id="UP000054928">
    <property type="component" value="Unassembled WGS sequence"/>
</dbReference>
<reference evidence="3" key="1">
    <citation type="submission" date="2014-09" db="EMBL/GenBank/DDBJ databases">
        <authorList>
            <person name="Sharma Rahul"/>
            <person name="Thines Marco"/>
        </authorList>
    </citation>
    <scope>NUCLEOTIDE SEQUENCE [LARGE SCALE GENOMIC DNA]</scope>
</reference>
<dbReference type="GeneID" id="36403624"/>
<dbReference type="RefSeq" id="XP_024574868.1">
    <property type="nucleotide sequence ID" value="XM_024723942.1"/>
</dbReference>
<name>A0A0N7L4F1_PLAHL</name>
<feature type="region of interest" description="Disordered" evidence="1">
    <location>
        <begin position="25"/>
        <end position="92"/>
    </location>
</feature>
<evidence type="ECO:0000313" key="2">
    <source>
        <dbReference type="EMBL" id="CEG38499.1"/>
    </source>
</evidence>
<accession>A0A0N7L4F1</accession>
<proteinExistence type="predicted"/>
<organism evidence="2 3">
    <name type="scientific">Plasmopara halstedii</name>
    <name type="common">Downy mildew of sunflower</name>
    <dbReference type="NCBI Taxonomy" id="4781"/>
    <lineage>
        <taxon>Eukaryota</taxon>
        <taxon>Sar</taxon>
        <taxon>Stramenopiles</taxon>
        <taxon>Oomycota</taxon>
        <taxon>Peronosporomycetes</taxon>
        <taxon>Peronosporales</taxon>
        <taxon>Peronosporaceae</taxon>
        <taxon>Plasmopara</taxon>
    </lineage>
</organism>
<keyword evidence="3" id="KW-1185">Reference proteome</keyword>
<evidence type="ECO:0000313" key="3">
    <source>
        <dbReference type="Proteomes" id="UP000054928"/>
    </source>
</evidence>
<sequence>MLRRHPTRVEERPDVADEYEAYLLEKEQKTGNKSKTSQQPSSISGAESDAMTTQQEKRRQEIRARIGLSSSRELEITEAERSSGPLFISNLN</sequence>
<dbReference type="AlphaFoldDB" id="A0A0N7L4F1"/>